<dbReference type="OrthoDB" id="19711at2759"/>
<dbReference type="PRINTS" id="PR00320">
    <property type="entry name" value="GPROTEINBRPT"/>
</dbReference>
<dbReference type="Pfam" id="PF00400">
    <property type="entry name" value="WD40"/>
    <property type="match status" value="3"/>
</dbReference>
<sequence length="98" mass="11116">DDRLVTGSADSTIRVWGLHDGRCQSVMKGHLRGVWSLCFFTTNLLISGSYDSTMRVRDAQVSSSVQTYSGHSETINCVHCDRRRIISASYDFRVKIWD</sequence>
<feature type="repeat" description="WD" evidence="3">
    <location>
        <begin position="1"/>
        <end position="26"/>
    </location>
</feature>
<dbReference type="Proteomes" id="UP000014760">
    <property type="component" value="Unassembled WGS sequence"/>
</dbReference>
<evidence type="ECO:0000256" key="2">
    <source>
        <dbReference type="ARBA" id="ARBA00022737"/>
    </source>
</evidence>
<dbReference type="PANTHER" id="PTHR22847">
    <property type="entry name" value="WD40 REPEAT PROTEIN"/>
    <property type="match status" value="1"/>
</dbReference>
<proteinExistence type="predicted"/>
<reference evidence="4 6" key="2">
    <citation type="journal article" date="2013" name="Nature">
        <title>Insights into bilaterian evolution from three spiralian genomes.</title>
        <authorList>
            <person name="Simakov O."/>
            <person name="Marletaz F."/>
            <person name="Cho S.J."/>
            <person name="Edsinger-Gonzales E."/>
            <person name="Havlak P."/>
            <person name="Hellsten U."/>
            <person name="Kuo D.H."/>
            <person name="Larsson T."/>
            <person name="Lv J."/>
            <person name="Arendt D."/>
            <person name="Savage R."/>
            <person name="Osoegawa K."/>
            <person name="de Jong P."/>
            <person name="Grimwood J."/>
            <person name="Chapman J.A."/>
            <person name="Shapiro H."/>
            <person name="Aerts A."/>
            <person name="Otillar R.P."/>
            <person name="Terry A.Y."/>
            <person name="Boore J.L."/>
            <person name="Grigoriev I.V."/>
            <person name="Lindberg D.R."/>
            <person name="Seaver E.C."/>
            <person name="Weisblat D.A."/>
            <person name="Putnam N.H."/>
            <person name="Rokhsar D.S."/>
        </authorList>
    </citation>
    <scope>NUCLEOTIDE SEQUENCE</scope>
    <source>
        <strain evidence="4 6">I ESC-2004</strain>
    </source>
</reference>
<gene>
    <name evidence="4" type="ORF">CAPTEDRAFT_48304</name>
</gene>
<dbReference type="PANTHER" id="PTHR22847:SF745">
    <property type="entry name" value="F-BOX_WD REPEAT-CONTAINING PROTEIN 7"/>
    <property type="match status" value="1"/>
</dbReference>
<dbReference type="PROSITE" id="PS50294">
    <property type="entry name" value="WD_REPEATS_REGION"/>
    <property type="match status" value="2"/>
</dbReference>
<dbReference type="HOGENOM" id="CLU_000288_57_30_1"/>
<dbReference type="InterPro" id="IPR015943">
    <property type="entry name" value="WD40/YVTN_repeat-like_dom_sf"/>
</dbReference>
<evidence type="ECO:0000313" key="5">
    <source>
        <dbReference type="EnsemblMetazoa" id="CapteP48304"/>
    </source>
</evidence>
<dbReference type="EMBL" id="AMQN01000495">
    <property type="status" value="NOT_ANNOTATED_CDS"/>
    <property type="molecule type" value="Genomic_DNA"/>
</dbReference>
<keyword evidence="6" id="KW-1185">Reference proteome</keyword>
<keyword evidence="1 3" id="KW-0853">WD repeat</keyword>
<dbReference type="InterPro" id="IPR020472">
    <property type="entry name" value="WD40_PAC1"/>
</dbReference>
<keyword evidence="2" id="KW-0677">Repeat</keyword>
<dbReference type="PROSITE" id="PS50082">
    <property type="entry name" value="WD_REPEATS_2"/>
    <property type="match status" value="2"/>
</dbReference>
<dbReference type="Gene3D" id="2.130.10.10">
    <property type="entry name" value="YVTN repeat-like/Quinoprotein amine dehydrogenase"/>
    <property type="match status" value="1"/>
</dbReference>
<accession>R7VJA4</accession>
<evidence type="ECO:0000313" key="6">
    <source>
        <dbReference type="Proteomes" id="UP000014760"/>
    </source>
</evidence>
<evidence type="ECO:0000256" key="3">
    <source>
        <dbReference type="PROSITE-ProRule" id="PRU00221"/>
    </source>
</evidence>
<feature type="repeat" description="WD" evidence="3">
    <location>
        <begin position="68"/>
        <end position="98"/>
    </location>
</feature>
<feature type="non-terminal residue" evidence="4">
    <location>
        <position position="98"/>
    </location>
</feature>
<protein>
    <submittedName>
        <fullName evidence="4 5">Uncharacterized protein</fullName>
    </submittedName>
</protein>
<dbReference type="InterPro" id="IPR001680">
    <property type="entry name" value="WD40_rpt"/>
</dbReference>
<dbReference type="STRING" id="283909.R7VJA4"/>
<feature type="non-terminal residue" evidence="4">
    <location>
        <position position="1"/>
    </location>
</feature>
<dbReference type="OMA" id="GHTHTIG"/>
<evidence type="ECO:0000256" key="1">
    <source>
        <dbReference type="ARBA" id="ARBA00022574"/>
    </source>
</evidence>
<reference evidence="6" key="1">
    <citation type="submission" date="2012-12" db="EMBL/GenBank/DDBJ databases">
        <authorList>
            <person name="Hellsten U."/>
            <person name="Grimwood J."/>
            <person name="Chapman J.A."/>
            <person name="Shapiro H."/>
            <person name="Aerts A."/>
            <person name="Otillar R.P."/>
            <person name="Terry A.Y."/>
            <person name="Boore J.L."/>
            <person name="Simakov O."/>
            <person name="Marletaz F."/>
            <person name="Cho S.-J."/>
            <person name="Edsinger-Gonzales E."/>
            <person name="Havlak P."/>
            <person name="Kuo D.-H."/>
            <person name="Larsson T."/>
            <person name="Lv J."/>
            <person name="Arendt D."/>
            <person name="Savage R."/>
            <person name="Osoegawa K."/>
            <person name="de Jong P."/>
            <person name="Lindberg D.R."/>
            <person name="Seaver E.C."/>
            <person name="Weisblat D.A."/>
            <person name="Putnam N.H."/>
            <person name="Grigoriev I.V."/>
            <person name="Rokhsar D.S."/>
        </authorList>
    </citation>
    <scope>NUCLEOTIDE SEQUENCE</scope>
    <source>
        <strain evidence="6">I ESC-2004</strain>
    </source>
</reference>
<dbReference type="SUPFAM" id="SSF50978">
    <property type="entry name" value="WD40 repeat-like"/>
    <property type="match status" value="1"/>
</dbReference>
<dbReference type="AlphaFoldDB" id="R7VJA4"/>
<reference evidence="5" key="3">
    <citation type="submission" date="2015-06" db="UniProtKB">
        <authorList>
            <consortium name="EnsemblMetazoa"/>
        </authorList>
    </citation>
    <scope>IDENTIFICATION</scope>
</reference>
<dbReference type="InterPro" id="IPR036322">
    <property type="entry name" value="WD40_repeat_dom_sf"/>
</dbReference>
<dbReference type="EMBL" id="KB291799">
    <property type="protein sequence ID" value="ELU18714.1"/>
    <property type="molecule type" value="Genomic_DNA"/>
</dbReference>
<organism evidence="4">
    <name type="scientific">Capitella teleta</name>
    <name type="common">Polychaete worm</name>
    <dbReference type="NCBI Taxonomy" id="283909"/>
    <lineage>
        <taxon>Eukaryota</taxon>
        <taxon>Metazoa</taxon>
        <taxon>Spiralia</taxon>
        <taxon>Lophotrochozoa</taxon>
        <taxon>Annelida</taxon>
        <taxon>Polychaeta</taxon>
        <taxon>Sedentaria</taxon>
        <taxon>Scolecida</taxon>
        <taxon>Capitellidae</taxon>
        <taxon>Capitella</taxon>
    </lineage>
</organism>
<dbReference type="EnsemblMetazoa" id="CapteT48304">
    <property type="protein sequence ID" value="CapteP48304"/>
    <property type="gene ID" value="CapteG48304"/>
</dbReference>
<name>R7VJA4_CAPTE</name>
<dbReference type="SMART" id="SM00320">
    <property type="entry name" value="WD40"/>
    <property type="match status" value="2"/>
</dbReference>
<evidence type="ECO:0000313" key="4">
    <source>
        <dbReference type="EMBL" id="ELU18714.1"/>
    </source>
</evidence>